<evidence type="ECO:0000313" key="2">
    <source>
        <dbReference type="EMBL" id="AYF78981.1"/>
    </source>
</evidence>
<reference evidence="2 3" key="1">
    <citation type="submission" date="2018-09" db="EMBL/GenBank/DDBJ databases">
        <title>Nocardia yunnanensis sp. nov., an actinomycete isolated from a soil sample.</title>
        <authorList>
            <person name="Zhang J."/>
        </authorList>
    </citation>
    <scope>NUCLEOTIDE SEQUENCE [LARGE SCALE GENOMIC DNA]</scope>
    <source>
        <strain evidence="2 3">CFHS0054</strain>
    </source>
</reference>
<dbReference type="Pfam" id="PF01656">
    <property type="entry name" value="CbiA"/>
    <property type="match status" value="1"/>
</dbReference>
<dbReference type="EMBL" id="CP032568">
    <property type="protein sequence ID" value="AYF78981.1"/>
    <property type="molecule type" value="Genomic_DNA"/>
</dbReference>
<dbReference type="SUPFAM" id="SSF52540">
    <property type="entry name" value="P-loop containing nucleoside triphosphate hydrolases"/>
    <property type="match status" value="1"/>
</dbReference>
<evidence type="ECO:0000259" key="1">
    <source>
        <dbReference type="Pfam" id="PF01656"/>
    </source>
</evidence>
<dbReference type="Proteomes" id="UP000267164">
    <property type="component" value="Chromosome"/>
</dbReference>
<dbReference type="InterPro" id="IPR027417">
    <property type="entry name" value="P-loop_NTPase"/>
</dbReference>
<name>A0A386ZMX9_9NOCA</name>
<accession>A0A386ZMX9</accession>
<dbReference type="InterPro" id="IPR002586">
    <property type="entry name" value="CobQ/CobB/MinD/ParA_Nub-bd_dom"/>
</dbReference>
<evidence type="ECO:0000313" key="3">
    <source>
        <dbReference type="Proteomes" id="UP000267164"/>
    </source>
</evidence>
<proteinExistence type="predicted"/>
<organism evidence="2 3">
    <name type="scientific">Nocardia yunnanensis</name>
    <dbReference type="NCBI Taxonomy" id="2382165"/>
    <lineage>
        <taxon>Bacteria</taxon>
        <taxon>Bacillati</taxon>
        <taxon>Actinomycetota</taxon>
        <taxon>Actinomycetes</taxon>
        <taxon>Mycobacteriales</taxon>
        <taxon>Nocardiaceae</taxon>
        <taxon>Nocardia</taxon>
    </lineage>
</organism>
<dbReference type="Gene3D" id="3.40.50.300">
    <property type="entry name" value="P-loop containing nucleotide triphosphate hydrolases"/>
    <property type="match status" value="1"/>
</dbReference>
<dbReference type="OrthoDB" id="4561190at2"/>
<dbReference type="AlphaFoldDB" id="A0A386ZMX9"/>
<protein>
    <submittedName>
        <fullName evidence="2">ParA family protein</fullName>
    </submittedName>
</protein>
<sequence length="306" mass="33761">MLVFSASDKGGTGRSVTSCNMAYWLSMKGYKVAYLDFDFGSPTAGGTFEISRIDNGVRDGSGLHSYLLDDNGTPARVSVRSETDRMELSRSRHPSGRLVLFPGDLGGSEFTTLDHRMIDRCAALFATCEQEFDVSFVDLSAGRSIALALALSATRQLERAVCRWLIFHRWTRQHIAAAHGLVHDDNGVLATGVEWGHDRAELLNSLRYIRTAVPELNAPAGLRPAQAAWLKEQHNTLTRAANRHGMGESGILGKIPVEPMLQCREQVILDVDVAAHVANVETVAAFRELTEKLMNDAVWEQVEVRR</sequence>
<keyword evidence="3" id="KW-1185">Reference proteome</keyword>
<gene>
    <name evidence="2" type="ORF">D7D52_12790</name>
</gene>
<dbReference type="NCBIfam" id="NF040564">
    <property type="entry name" value="SCO2523_fam"/>
    <property type="match status" value="1"/>
</dbReference>
<feature type="domain" description="CobQ/CobB/MinD/ParA nucleotide binding" evidence="1">
    <location>
        <begin position="5"/>
        <end position="45"/>
    </location>
</feature>
<dbReference type="KEGG" id="nyu:D7D52_12790"/>